<comment type="catalytic activity">
    <reaction evidence="7">
        <text>NAD(+) + H2O = ADP-D-ribose + nicotinamide + H(+)</text>
        <dbReference type="Rhea" id="RHEA:16301"/>
        <dbReference type="ChEBI" id="CHEBI:15377"/>
        <dbReference type="ChEBI" id="CHEBI:15378"/>
        <dbReference type="ChEBI" id="CHEBI:17154"/>
        <dbReference type="ChEBI" id="CHEBI:57540"/>
        <dbReference type="ChEBI" id="CHEBI:57967"/>
        <dbReference type="EC" id="3.2.2.5"/>
    </reaction>
    <physiologicalReaction direction="left-to-right" evidence="7">
        <dbReference type="Rhea" id="RHEA:16302"/>
    </physiologicalReaction>
</comment>
<dbReference type="SUPFAM" id="SSF52467">
    <property type="entry name" value="DHS-like NAD/FAD-binding domain"/>
    <property type="match status" value="1"/>
</dbReference>
<dbReference type="Pfam" id="PF13289">
    <property type="entry name" value="SIR2_2"/>
    <property type="match status" value="1"/>
</dbReference>
<comment type="caution">
    <text evidence="10">The sequence shown here is derived from an EMBL/GenBank/DDBJ whole genome shotgun (WGS) entry which is preliminary data.</text>
</comment>
<comment type="similarity">
    <text evidence="5">Belongs to the soluble Thoeris ThsA family.</text>
</comment>
<dbReference type="InterPro" id="IPR026590">
    <property type="entry name" value="Ssirtuin_cat_dom"/>
</dbReference>
<keyword evidence="11" id="KW-1185">Reference proteome</keyword>
<sequence length="486" mass="55729">MGFSREIENFISDFSQYLRYESIAIFAGAGLSSGSGYVDWKGLLRNPAKRIGLDVERETDMVTLAQYIYNDSNTKQPLAELIKNSFNNNGNLNENHRILSRLPIKTFWTTNYDSLIENSLKESGKNPDVKRKTSDLTTIIRKRDAIVYKMHGDVDNAEEAVLIKDDYELYEVKNQLFTINLKSDLVSKTFLFIGFGFEDPNLEYILSKVRILTNGYSRKHYCFFRKVNRKSYEDSECGDRDFQYDCIKQDFKCADLKRYNITPLLVDEYEDITEILKAIEERYKMSHVFISGSADVYDDFKLSNINGVDFPYELSKALNKCEYKIVTGFGKGVGSAVINGVIDSINETYTRNLDDHLVLRPFPQYASIGQDYEEIKKKYRENLVNECGIAIFILGNKIDKGIVIPADGVVKEFDRAVDAGVKVIPIGATGYVSKELWDKVVNNFDDYYPHHNHLKSKFELIGQEGIDYKEIIQAVINIVKELNKEA</sequence>
<dbReference type="PROSITE" id="PS50305">
    <property type="entry name" value="SIRTUIN"/>
    <property type="match status" value="1"/>
</dbReference>
<dbReference type="RefSeq" id="WP_406766716.1">
    <property type="nucleotide sequence ID" value="NZ_JBJHZY010000006.1"/>
</dbReference>
<dbReference type="Pfam" id="PF18185">
    <property type="entry name" value="STALD"/>
    <property type="match status" value="1"/>
</dbReference>
<dbReference type="EC" id="3.2.2.5" evidence="4"/>
<dbReference type="EMBL" id="JBJHZY010000006">
    <property type="protein sequence ID" value="MFL0270084.1"/>
    <property type="molecule type" value="Genomic_DNA"/>
</dbReference>
<evidence type="ECO:0000256" key="2">
    <source>
        <dbReference type="ARBA" id="ARBA00023027"/>
    </source>
</evidence>
<dbReference type="Proteomes" id="UP001623661">
    <property type="component" value="Unassembled WGS sequence"/>
</dbReference>
<name>A0ABW8TWI5_9CLOT</name>
<keyword evidence="1" id="KW-0378">Hydrolase</keyword>
<evidence type="ECO:0000256" key="7">
    <source>
        <dbReference type="ARBA" id="ARBA00047575"/>
    </source>
</evidence>
<evidence type="ECO:0000256" key="3">
    <source>
        <dbReference type="ARBA" id="ARBA00023118"/>
    </source>
</evidence>
<feature type="domain" description="Deacetylase sirtuin-type" evidence="9">
    <location>
        <begin position="4"/>
        <end position="286"/>
    </location>
</feature>
<gene>
    <name evidence="10" type="ORF">ACJDUH_18555</name>
</gene>
<dbReference type="InterPro" id="IPR041486">
    <property type="entry name" value="ThsA_STALD"/>
</dbReference>
<evidence type="ECO:0000259" key="9">
    <source>
        <dbReference type="PROSITE" id="PS50305"/>
    </source>
</evidence>
<evidence type="ECO:0000313" key="10">
    <source>
        <dbReference type="EMBL" id="MFL0270084.1"/>
    </source>
</evidence>
<evidence type="ECO:0000256" key="6">
    <source>
        <dbReference type="ARBA" id="ARBA00035033"/>
    </source>
</evidence>
<evidence type="ECO:0000256" key="8">
    <source>
        <dbReference type="PROSITE-ProRule" id="PRU00236"/>
    </source>
</evidence>
<keyword evidence="3" id="KW-0051">Antiviral defense</keyword>
<evidence type="ECO:0000256" key="5">
    <source>
        <dbReference type="ARBA" id="ARBA00035014"/>
    </source>
</evidence>
<evidence type="ECO:0000256" key="4">
    <source>
        <dbReference type="ARBA" id="ARBA00034327"/>
    </source>
</evidence>
<reference evidence="10 11" key="1">
    <citation type="submission" date="2024-11" db="EMBL/GenBank/DDBJ databases">
        <authorList>
            <person name="Heng Y.C."/>
            <person name="Lim A.C.H."/>
            <person name="Lee J.K.Y."/>
            <person name="Kittelmann S."/>
        </authorList>
    </citation>
    <scope>NUCLEOTIDE SEQUENCE [LARGE SCALE GENOMIC DNA]</scope>
    <source>
        <strain evidence="10 11">WILCCON 0202</strain>
    </source>
</reference>
<comment type="caution">
    <text evidence="8">Lacks conserved residue(s) required for the propagation of feature annotation.</text>
</comment>
<accession>A0ABW8TWI5</accession>
<dbReference type="InterPro" id="IPR029035">
    <property type="entry name" value="DHS-like_NAD/FAD-binding_dom"/>
</dbReference>
<protein>
    <recommendedName>
        <fullName evidence="6">NAD(+) hydrolase ThsA</fullName>
        <ecNumber evidence="4">3.2.2.5</ecNumber>
    </recommendedName>
</protein>
<keyword evidence="2" id="KW-0520">NAD</keyword>
<evidence type="ECO:0000256" key="1">
    <source>
        <dbReference type="ARBA" id="ARBA00022801"/>
    </source>
</evidence>
<organism evidence="10 11">
    <name type="scientific">Candidatus Clostridium radicumherbarum</name>
    <dbReference type="NCBI Taxonomy" id="3381662"/>
    <lineage>
        <taxon>Bacteria</taxon>
        <taxon>Bacillati</taxon>
        <taxon>Bacillota</taxon>
        <taxon>Clostridia</taxon>
        <taxon>Eubacteriales</taxon>
        <taxon>Clostridiaceae</taxon>
        <taxon>Clostridium</taxon>
    </lineage>
</organism>
<proteinExistence type="inferred from homology"/>
<evidence type="ECO:0000313" key="11">
    <source>
        <dbReference type="Proteomes" id="UP001623661"/>
    </source>
</evidence>